<proteinExistence type="predicted"/>
<evidence type="ECO:0000256" key="1">
    <source>
        <dbReference type="SAM" id="Phobius"/>
    </source>
</evidence>
<evidence type="ECO:0000313" key="2">
    <source>
        <dbReference type="EMBL" id="QNO46675.1"/>
    </source>
</evidence>
<protein>
    <submittedName>
        <fullName evidence="2">Uncharacterized protein</fullName>
    </submittedName>
</protein>
<name>A0A7G9YF91_9EURY</name>
<feature type="transmembrane region" description="Helical" evidence="1">
    <location>
        <begin position="43"/>
        <end position="62"/>
    </location>
</feature>
<organism evidence="2">
    <name type="scientific">Candidatus Methanogaster sp. ANME-2c ERB4</name>
    <dbReference type="NCBI Taxonomy" id="2759911"/>
    <lineage>
        <taxon>Archaea</taxon>
        <taxon>Methanobacteriati</taxon>
        <taxon>Methanobacteriota</taxon>
        <taxon>Stenosarchaea group</taxon>
        <taxon>Methanomicrobia</taxon>
        <taxon>Methanosarcinales</taxon>
        <taxon>ANME-2 cluster</taxon>
        <taxon>Candidatus Methanogasteraceae</taxon>
        <taxon>Candidatus Methanogaster</taxon>
    </lineage>
</organism>
<reference evidence="2" key="1">
    <citation type="submission" date="2020-06" db="EMBL/GenBank/DDBJ databases">
        <title>Unique genomic features of the anaerobic methanotrophic archaea.</title>
        <authorList>
            <person name="Chadwick G.L."/>
            <person name="Skennerton C.T."/>
            <person name="Laso-Perez R."/>
            <person name="Leu A.O."/>
            <person name="Speth D.R."/>
            <person name="Yu H."/>
            <person name="Morgan-Lang C."/>
            <person name="Hatzenpichler R."/>
            <person name="Goudeau D."/>
            <person name="Malmstrom R."/>
            <person name="Brazelton W.J."/>
            <person name="Woyke T."/>
            <person name="Hallam S.J."/>
            <person name="Tyson G.W."/>
            <person name="Wegener G."/>
            <person name="Boetius A."/>
            <person name="Orphan V."/>
        </authorList>
    </citation>
    <scope>NUCLEOTIDE SEQUENCE</scope>
</reference>
<keyword evidence="1" id="KW-1133">Transmembrane helix</keyword>
<feature type="transmembrane region" description="Helical" evidence="1">
    <location>
        <begin position="20"/>
        <end position="37"/>
    </location>
</feature>
<keyword evidence="1" id="KW-0812">Transmembrane</keyword>
<dbReference type="AlphaFoldDB" id="A0A7G9YF91"/>
<accession>A0A7G9YF91</accession>
<dbReference type="EMBL" id="MT631213">
    <property type="protein sequence ID" value="QNO46675.1"/>
    <property type="molecule type" value="Genomic_DNA"/>
</dbReference>
<gene>
    <name evidence="2" type="ORF">GCLKPONB_00006</name>
</gene>
<keyword evidence="1" id="KW-0472">Membrane</keyword>
<sequence length="66" mass="6834">MREVEFMNTEAKAKISESLVILGTVLFVGGAVGYLRGELLAEHISGIGALALIFVGVGAGTTKAKQ</sequence>